<dbReference type="CDD" id="cd00060">
    <property type="entry name" value="FHA"/>
    <property type="match status" value="1"/>
</dbReference>
<dbReference type="InterPro" id="IPR050923">
    <property type="entry name" value="Cell_Proc_Reg/RNA_Proc"/>
</dbReference>
<dbReference type="InterPro" id="IPR008984">
    <property type="entry name" value="SMAD_FHA_dom_sf"/>
</dbReference>
<feature type="region of interest" description="Disordered" evidence="2">
    <location>
        <begin position="375"/>
        <end position="394"/>
    </location>
</feature>
<sequence length="414" mass="44052">MSARCPDGHLSLAPDYCDQCGMRIVANQEPYVIHPADGTTGSSGHGRPHQPDHAAGGHGEPSYGRRPAEGSGPLPAGPGQSGPNPSLPGDPFGRDGYAQDGYDSAGHLAGGYGASSGYGRDPYGQERYSSSGYPPDPYAQGGYGADGYPPDPYRDPRGDPSDEPYRADLWGYERADPYRSPAPPAPGTGGVDDPYGLDRGAAARPSTGAPATDYHRPPPNQAGFERPARDVREPVEGYAACPNCHNPNEVGARFCEVCGFDLVLLERPAPVPAEPRSGPSGPLPVQASWDVVVEAEREYYDSGDDHRVPFPTIYPRRVFALNGSRLLIGRRSESRGIHPEIDLAGAPEDPGISRAHAMLELLPDGSYAVLDPGSTNGTRINDEPNPIPPGQPVPLRHGDRVYLGAWTRVTIRSR</sequence>
<feature type="compositionally biased region" description="Basic and acidic residues" evidence="2">
    <location>
        <begin position="152"/>
        <end position="177"/>
    </location>
</feature>
<protein>
    <recommendedName>
        <fullName evidence="3">FHA domain-containing protein</fullName>
    </recommendedName>
</protein>
<reference evidence="4 5" key="1">
    <citation type="submission" date="2014-12" db="EMBL/GenBank/DDBJ databases">
        <title>Frankia sp. BMG5.1 draft genome.</title>
        <authorList>
            <person name="Gtari M."/>
            <person name="Ghodhbane-Gtari F."/>
            <person name="Nouioui I."/>
            <person name="Ktari A."/>
            <person name="Hezbri K."/>
            <person name="Mimouni W."/>
            <person name="Sbissi I."/>
            <person name="Ayari A."/>
            <person name="Yamanaka T."/>
            <person name="Normand P."/>
            <person name="Tisa L.S."/>
            <person name="Boudabous A."/>
        </authorList>
    </citation>
    <scope>NUCLEOTIDE SEQUENCE [LARGE SCALE GENOMIC DNA]</scope>
    <source>
        <strain evidence="4 5">BMG5.1</strain>
    </source>
</reference>
<dbReference type="InterPro" id="IPR026870">
    <property type="entry name" value="Zinc_ribbon_dom"/>
</dbReference>
<gene>
    <name evidence="4" type="ORF">FrCorBMG51_05805</name>
</gene>
<dbReference type="PANTHER" id="PTHR23308">
    <property type="entry name" value="NUCLEAR INHIBITOR OF PROTEIN PHOSPHATASE-1"/>
    <property type="match status" value="1"/>
</dbReference>
<evidence type="ECO:0000313" key="5">
    <source>
        <dbReference type="Proteomes" id="UP000035425"/>
    </source>
</evidence>
<evidence type="ECO:0000259" key="3">
    <source>
        <dbReference type="PROSITE" id="PS50006"/>
    </source>
</evidence>
<name>A0ABR5F676_9ACTN</name>
<feature type="region of interest" description="Disordered" evidence="2">
    <location>
        <begin position="33"/>
        <end position="226"/>
    </location>
</feature>
<dbReference type="Pfam" id="PF13240">
    <property type="entry name" value="Zn_Ribbon_1"/>
    <property type="match status" value="1"/>
</dbReference>
<evidence type="ECO:0000256" key="1">
    <source>
        <dbReference type="ARBA" id="ARBA00022553"/>
    </source>
</evidence>
<dbReference type="InterPro" id="IPR000253">
    <property type="entry name" value="FHA_dom"/>
</dbReference>
<keyword evidence="5" id="KW-1185">Reference proteome</keyword>
<organism evidence="4 5">
    <name type="scientific">Protofrankia coriariae</name>
    <dbReference type="NCBI Taxonomy" id="1562887"/>
    <lineage>
        <taxon>Bacteria</taxon>
        <taxon>Bacillati</taxon>
        <taxon>Actinomycetota</taxon>
        <taxon>Actinomycetes</taxon>
        <taxon>Frankiales</taxon>
        <taxon>Frankiaceae</taxon>
        <taxon>Protofrankia</taxon>
    </lineage>
</organism>
<dbReference type="SMART" id="SM00240">
    <property type="entry name" value="FHA"/>
    <property type="match status" value="1"/>
</dbReference>
<comment type="caution">
    <text evidence="4">The sequence shown here is derived from an EMBL/GenBank/DDBJ whole genome shotgun (WGS) entry which is preliminary data.</text>
</comment>
<keyword evidence="1" id="KW-0597">Phosphoprotein</keyword>
<dbReference type="PROSITE" id="PS50006">
    <property type="entry name" value="FHA_DOMAIN"/>
    <property type="match status" value="1"/>
</dbReference>
<evidence type="ECO:0000256" key="2">
    <source>
        <dbReference type="SAM" id="MobiDB-lite"/>
    </source>
</evidence>
<dbReference type="Pfam" id="PF00498">
    <property type="entry name" value="FHA"/>
    <property type="match status" value="1"/>
</dbReference>
<evidence type="ECO:0000313" key="4">
    <source>
        <dbReference type="EMBL" id="KLL12233.1"/>
    </source>
</evidence>
<dbReference type="EMBL" id="JWIO01000006">
    <property type="protein sequence ID" value="KLL12233.1"/>
    <property type="molecule type" value="Genomic_DNA"/>
</dbReference>
<dbReference type="Gene3D" id="2.60.200.20">
    <property type="match status" value="1"/>
</dbReference>
<feature type="domain" description="FHA" evidence="3">
    <location>
        <begin position="326"/>
        <end position="385"/>
    </location>
</feature>
<accession>A0ABR5F676</accession>
<proteinExistence type="predicted"/>
<dbReference type="Proteomes" id="UP000035425">
    <property type="component" value="Unassembled WGS sequence"/>
</dbReference>
<dbReference type="SUPFAM" id="SSF49879">
    <property type="entry name" value="SMAD/FHA domain"/>
    <property type="match status" value="1"/>
</dbReference>